<reference evidence="3" key="1">
    <citation type="submission" date="2019-09" db="UniProtKB">
        <authorList>
            <consortium name="WormBaseParasite"/>
        </authorList>
    </citation>
    <scope>IDENTIFICATION</scope>
</reference>
<dbReference type="Gene3D" id="3.40.50.1820">
    <property type="entry name" value="alpha/beta hydrolase"/>
    <property type="match status" value="1"/>
</dbReference>
<dbReference type="InterPro" id="IPR002921">
    <property type="entry name" value="Fungal_lipase-type"/>
</dbReference>
<name>A0A183GJR6_HELPZ</name>
<dbReference type="PANTHER" id="PTHR45908:SF8">
    <property type="entry name" value="FUNGAL LIPASE-LIKE DOMAIN-CONTAINING PROTEIN"/>
    <property type="match status" value="1"/>
</dbReference>
<evidence type="ECO:0000313" key="3">
    <source>
        <dbReference type="WBParaSite" id="HPBE_0002292501-mRNA-1"/>
    </source>
</evidence>
<accession>A0A183GJR6</accession>
<dbReference type="SUPFAM" id="SSF53474">
    <property type="entry name" value="alpha/beta-Hydrolases"/>
    <property type="match status" value="1"/>
</dbReference>
<keyword evidence="2" id="KW-1185">Reference proteome</keyword>
<organism evidence="2 3">
    <name type="scientific">Heligmosomoides polygyrus</name>
    <name type="common">Parasitic roundworm</name>
    <dbReference type="NCBI Taxonomy" id="6339"/>
    <lineage>
        <taxon>Eukaryota</taxon>
        <taxon>Metazoa</taxon>
        <taxon>Ecdysozoa</taxon>
        <taxon>Nematoda</taxon>
        <taxon>Chromadorea</taxon>
        <taxon>Rhabditida</taxon>
        <taxon>Rhabditina</taxon>
        <taxon>Rhabditomorpha</taxon>
        <taxon>Strongyloidea</taxon>
        <taxon>Heligmosomidae</taxon>
        <taxon>Heligmosomoides</taxon>
    </lineage>
</organism>
<dbReference type="PANTHER" id="PTHR45908">
    <property type="entry name" value="PROTEIN CBG11750-RELATED"/>
    <property type="match status" value="1"/>
</dbReference>
<dbReference type="Proteomes" id="UP000050761">
    <property type="component" value="Unassembled WGS sequence"/>
</dbReference>
<proteinExistence type="predicted"/>
<dbReference type="GO" id="GO:0006629">
    <property type="term" value="P:lipid metabolic process"/>
    <property type="evidence" value="ECO:0007669"/>
    <property type="project" value="InterPro"/>
</dbReference>
<dbReference type="InterPro" id="IPR029058">
    <property type="entry name" value="AB_hydrolase_fold"/>
</dbReference>
<sequence>LAGVDESAAAALTRAGMSFDQGKSGVWRRIRESGYQSIHDFIMLLLLVAFLVYPSARGDVQYSDSFARNFMLPLSAAAYSDQPQQCLNRLFPNSTLHRQVTVQCDDFKKDTCSGFTAVLHEHNAIVLSFRLLVQFNPMAYMVKLLEEVNKTIFLNLCSWLFGGRISRYFNDAFTKIWSAGMHEDFYTLRNQYPNYEIWVFRTYGKTLLMVNPARVVQVTGHSLGGSLASLAASFLVGARVANASEVKLVTFGQPRTGDVHFSARHNAQVSVIIGNK</sequence>
<feature type="domain" description="Fungal lipase-type" evidence="1">
    <location>
        <begin position="208"/>
        <end position="270"/>
    </location>
</feature>
<evidence type="ECO:0000313" key="2">
    <source>
        <dbReference type="Proteomes" id="UP000050761"/>
    </source>
</evidence>
<dbReference type="Pfam" id="PF01764">
    <property type="entry name" value="Lipase_3"/>
    <property type="match status" value="1"/>
</dbReference>
<dbReference type="WBParaSite" id="HPBE_0002292501-mRNA-1">
    <property type="protein sequence ID" value="HPBE_0002292501-mRNA-1"/>
    <property type="gene ID" value="HPBE_0002292501"/>
</dbReference>
<evidence type="ECO:0000259" key="1">
    <source>
        <dbReference type="Pfam" id="PF01764"/>
    </source>
</evidence>
<dbReference type="CDD" id="cd00519">
    <property type="entry name" value="Lipase_3"/>
    <property type="match status" value="1"/>
</dbReference>
<dbReference type="AlphaFoldDB" id="A0A183GJR6"/>
<protein>
    <submittedName>
        <fullName evidence="3">Lipase_3 domain-containing protein</fullName>
    </submittedName>
</protein>